<proteinExistence type="inferred from homology"/>
<dbReference type="Proteomes" id="UP000319627">
    <property type="component" value="Unassembled WGS sequence"/>
</dbReference>
<comment type="similarity">
    <text evidence="1">Belongs to the initiator RepB protein family.</text>
</comment>
<feature type="domain" description="Initiator Rep protein WH1" evidence="2">
    <location>
        <begin position="7"/>
        <end position="152"/>
    </location>
</feature>
<gene>
    <name evidence="3" type="ORF">LX59_03125</name>
</gene>
<dbReference type="InterPro" id="IPR000525">
    <property type="entry name" value="Initiator_Rep_WH1"/>
</dbReference>
<dbReference type="GO" id="GO:0003887">
    <property type="term" value="F:DNA-directed DNA polymerase activity"/>
    <property type="evidence" value="ECO:0007669"/>
    <property type="project" value="InterPro"/>
</dbReference>
<organism evidence="3 4">
    <name type="scientific">Azomonas agilis</name>
    <dbReference type="NCBI Taxonomy" id="116849"/>
    <lineage>
        <taxon>Bacteria</taxon>
        <taxon>Pseudomonadati</taxon>
        <taxon>Pseudomonadota</taxon>
        <taxon>Gammaproteobacteria</taxon>
        <taxon>Pseudomonadales</taxon>
        <taxon>Pseudomonadaceae</taxon>
        <taxon>Azomonas</taxon>
    </lineage>
</organism>
<dbReference type="InterPro" id="IPR036390">
    <property type="entry name" value="WH_DNA-bd_sf"/>
</dbReference>
<name>A0A562HZG5_9GAMM</name>
<evidence type="ECO:0000313" key="3">
    <source>
        <dbReference type="EMBL" id="TWH63785.1"/>
    </source>
</evidence>
<accession>A0A562HZG5</accession>
<dbReference type="SUPFAM" id="SSF46785">
    <property type="entry name" value="Winged helix' DNA-binding domain"/>
    <property type="match status" value="2"/>
</dbReference>
<dbReference type="Gene3D" id="1.10.10.10">
    <property type="entry name" value="Winged helix-like DNA-binding domain superfamily/Winged helix DNA-binding domain"/>
    <property type="match status" value="2"/>
</dbReference>
<evidence type="ECO:0000259" key="2">
    <source>
        <dbReference type="Pfam" id="PF01051"/>
    </source>
</evidence>
<dbReference type="Pfam" id="PF21205">
    <property type="entry name" value="Rep3_C"/>
    <property type="match status" value="1"/>
</dbReference>
<dbReference type="OrthoDB" id="7060771at2"/>
<sequence>MSKNEVVKKDNSLINAAYTLSLSEQRLILLSVAEAGASPDALRNMVIPASTYAERFGLTRQAAYMALSEAVGQLFKRQFSYERITDKGNIAKGLGRWVQNIEYIKAEAKVTVSFSEKVLPLLCDLKNKFTYYGLEQISNITSVYAIRLYELLISWRSAGKTPFYELTDFRRCLGIAPDEYQKMNDFKKRVLDAAISQINEHTDILASYEQHKQGRTITGFSFTFFVKQNPISNVVDSQTDAKSSKPKRLIISKTEAESMALPGENYDELYQRLSLEYTIK</sequence>
<reference evidence="3 4" key="1">
    <citation type="submission" date="2019-07" db="EMBL/GenBank/DDBJ databases">
        <title>Genomic Encyclopedia of Type Strains, Phase I: the one thousand microbial genomes (KMG-I) project.</title>
        <authorList>
            <person name="Kyrpides N."/>
        </authorList>
    </citation>
    <scope>NUCLEOTIDE SEQUENCE [LARGE SCALE GENOMIC DNA]</scope>
    <source>
        <strain evidence="3 4">DSM 375</strain>
    </source>
</reference>
<dbReference type="InterPro" id="IPR036388">
    <property type="entry name" value="WH-like_DNA-bd_sf"/>
</dbReference>
<evidence type="ECO:0000313" key="4">
    <source>
        <dbReference type="Proteomes" id="UP000319627"/>
    </source>
</evidence>
<dbReference type="NCBIfam" id="NF038290">
    <property type="entry name" value="repM_Acin"/>
    <property type="match status" value="1"/>
</dbReference>
<dbReference type="AlphaFoldDB" id="A0A562HZG5"/>
<dbReference type="RefSeq" id="WP_144573373.1">
    <property type="nucleotide sequence ID" value="NZ_VLKG01000022.1"/>
</dbReference>
<comment type="caution">
    <text evidence="3">The sequence shown here is derived from an EMBL/GenBank/DDBJ whole genome shotgun (WGS) entry which is preliminary data.</text>
</comment>
<dbReference type="EMBL" id="VLKG01000022">
    <property type="protein sequence ID" value="TWH63785.1"/>
    <property type="molecule type" value="Genomic_DNA"/>
</dbReference>
<protein>
    <submittedName>
        <fullName evidence="3">Plasmid replication initiation protein</fullName>
    </submittedName>
</protein>
<dbReference type="GO" id="GO:0006270">
    <property type="term" value="P:DNA replication initiation"/>
    <property type="evidence" value="ECO:0007669"/>
    <property type="project" value="InterPro"/>
</dbReference>
<keyword evidence="4" id="KW-1185">Reference proteome</keyword>
<dbReference type="Pfam" id="PF01051">
    <property type="entry name" value="Rep3_N"/>
    <property type="match status" value="1"/>
</dbReference>
<evidence type="ECO:0000256" key="1">
    <source>
        <dbReference type="ARBA" id="ARBA00038283"/>
    </source>
</evidence>